<comment type="subunit">
    <text evidence="12">Heterotetramer of two alpha and two beta chains arranged as a dimer of alpha/beta heterodimers.</text>
</comment>
<dbReference type="PANTHER" id="PTHR43317">
    <property type="entry name" value="THERMOSPERMINE SYNTHASE ACAULIS5"/>
    <property type="match status" value="1"/>
</dbReference>
<dbReference type="Pfam" id="PF02675">
    <property type="entry name" value="AdoMet_dc"/>
    <property type="match status" value="1"/>
</dbReference>
<dbReference type="PROSITE" id="PS01330">
    <property type="entry name" value="PABS_1"/>
    <property type="match status" value="1"/>
</dbReference>
<feature type="active site" description="Proton donor; for catalytic activity" evidence="12">
    <location>
        <position position="84"/>
    </location>
</feature>
<evidence type="ECO:0000256" key="6">
    <source>
        <dbReference type="ARBA" id="ARBA00023115"/>
    </source>
</evidence>
<comment type="subunit">
    <text evidence="11">Homodimer or homotetramer.</text>
</comment>
<evidence type="ECO:0000256" key="4">
    <source>
        <dbReference type="ARBA" id="ARBA00022813"/>
    </source>
</evidence>
<comment type="function">
    <text evidence="12">Catalyzes the decarboxylation of S-adenosylmethionine to S-adenosylmethioninamine (dcAdoMet), the propylamine donor required for the synthesis of the polyamines spermine and spermidine from the diamine putrescine.</text>
</comment>
<dbReference type="SUPFAM" id="SSF56276">
    <property type="entry name" value="S-adenosylmethionine decarboxylase"/>
    <property type="match status" value="1"/>
</dbReference>
<evidence type="ECO:0000256" key="3">
    <source>
        <dbReference type="ARBA" id="ARBA00022793"/>
    </source>
</evidence>
<evidence type="ECO:0000259" key="14">
    <source>
        <dbReference type="PROSITE" id="PS51006"/>
    </source>
</evidence>
<evidence type="ECO:0000313" key="16">
    <source>
        <dbReference type="Proteomes" id="UP000219546"/>
    </source>
</evidence>
<evidence type="ECO:0000256" key="7">
    <source>
        <dbReference type="ARBA" id="ARBA00023145"/>
    </source>
</evidence>
<dbReference type="HAMAP" id="MF_00464">
    <property type="entry name" value="AdoMetDC_1"/>
    <property type="match status" value="1"/>
</dbReference>
<proteinExistence type="inferred from homology"/>
<keyword evidence="16" id="KW-1185">Reference proteome</keyword>
<dbReference type="Gene3D" id="3.40.50.150">
    <property type="entry name" value="Vaccinia Virus protein VP39"/>
    <property type="match status" value="1"/>
</dbReference>
<evidence type="ECO:0000256" key="5">
    <source>
        <dbReference type="ARBA" id="ARBA00023066"/>
    </source>
</evidence>
<dbReference type="Gene3D" id="3.60.90.10">
    <property type="entry name" value="S-adenosylmethionine decarboxylase"/>
    <property type="match status" value="1"/>
</dbReference>
<comment type="pathway">
    <text evidence="12">Amine and polyamine biosynthesis; S-adenosylmethioninamine biosynthesis; S-adenosylmethioninamine from S-adenosyl-L-methionine: step 1/1.</text>
</comment>
<evidence type="ECO:0000256" key="10">
    <source>
        <dbReference type="ARBA" id="ARBA00023317"/>
    </source>
</evidence>
<evidence type="ECO:0000256" key="11">
    <source>
        <dbReference type="HAMAP-Rule" id="MF_00198"/>
    </source>
</evidence>
<dbReference type="PANTHER" id="PTHR43317:SF1">
    <property type="entry name" value="THERMOSPERMINE SYNTHASE ACAULIS5"/>
    <property type="match status" value="1"/>
</dbReference>
<dbReference type="InterPro" id="IPR029063">
    <property type="entry name" value="SAM-dependent_MTases_sf"/>
</dbReference>
<dbReference type="CDD" id="cd02440">
    <property type="entry name" value="AdoMet_MTases"/>
    <property type="match status" value="1"/>
</dbReference>
<feature type="binding site" evidence="11">
    <location>
        <position position="203"/>
    </location>
    <ligand>
        <name>spermidine</name>
        <dbReference type="ChEBI" id="CHEBI:57834"/>
    </ligand>
</feature>
<comment type="caution">
    <text evidence="12">Lacks conserved residue(s) required for the propagation of feature annotation.</text>
</comment>
<comment type="PTM">
    <text evidence="12">Is synthesized initially as an inactive proenzyme. Formation of the active enzyme involves a self-maturation process in which the active site pyruvoyl group is generated from an internal serine residue via an autocatalytic post-translational modification. Two non-identical subunits are generated from the proenzyme in this reaction, and the pyruvate is formed at the N-terminus of the alpha chain, which is derived from the carboxyl end of the proenzyme. The post-translation cleavage follows an unusual pathway, termed non-hydrolytic serinolysis, in which the side chain hydroxyl group of the serine supplies its oxygen atom to form the C-terminus of the beta chain, while the remainder of the serine residue undergoes an oxidative deamination to produce ammonia and the pyruvoyl group blocking the N-terminus of the alpha chain.</text>
</comment>
<feature type="modified residue" description="Pyruvic acid (Ser); by autocatalysis" evidence="12">
    <location>
        <position position="64"/>
    </location>
</feature>
<keyword evidence="4 12" id="KW-0068">Autocatalytic cleavage</keyword>
<protein>
    <recommendedName>
        <fullName evidence="12">S-adenosylmethionine decarboxylase proenzyme</fullName>
        <shortName evidence="12">AdoMetDC</shortName>
        <shortName evidence="12">SAMDC</shortName>
        <ecNumber evidence="12">4.1.1.50</ecNumber>
    </recommendedName>
    <component>
        <recommendedName>
            <fullName evidence="12">S-adenosylmethionine decarboxylase beta chain</fullName>
        </recommendedName>
    </component>
    <component>
        <recommendedName>
            <fullName evidence="12">S-adenosylmethionine decarboxylase alpha chain</fullName>
        </recommendedName>
    </component>
</protein>
<keyword evidence="8 12" id="KW-0456">Lyase</keyword>
<evidence type="ECO:0000256" key="8">
    <source>
        <dbReference type="ARBA" id="ARBA00023239"/>
    </source>
</evidence>
<evidence type="ECO:0000256" key="9">
    <source>
        <dbReference type="ARBA" id="ARBA00023270"/>
    </source>
</evidence>
<feature type="chain" id="PRO_5023418182" description="S-adenosylmethionine decarboxylase beta chain" evidence="12">
    <location>
        <begin position="1"/>
        <end position="63"/>
    </location>
</feature>
<feature type="active site" description="Proton acceptor; for processing activity" evidence="12">
    <location>
        <position position="69"/>
    </location>
</feature>
<comment type="catalytic activity">
    <reaction evidence="12">
        <text>S-adenosyl-L-methionine + H(+) = S-adenosyl 3-(methylsulfanyl)propylamine + CO2</text>
        <dbReference type="Rhea" id="RHEA:15981"/>
        <dbReference type="ChEBI" id="CHEBI:15378"/>
        <dbReference type="ChEBI" id="CHEBI:16526"/>
        <dbReference type="ChEBI" id="CHEBI:57443"/>
        <dbReference type="ChEBI" id="CHEBI:59789"/>
        <dbReference type="EC" id="4.1.1.50"/>
    </reaction>
</comment>
<feature type="active site" description="Proton acceptor" evidence="11 13">
    <location>
        <position position="299"/>
    </location>
</feature>
<sequence>MVDTNGVHFIIDAFSCDDQILNDANLLENILKKAVSDLGMVMLSSRFHTFSPQGVTGVIVLSTSHISIHTWPEHRYASIDLYTCGNPNWPVLNELLLTLKAEKAHVYEISRGNEHISSPAWKEISLTANSTQDDIKKKVIEIKEKQGNDWDKLQLKEILEDKHQIYHSESTPFQDILLLEVNDLRLYLNQELQFSSLDERHYHEALVYPVMENAKKHERVLILGGGDGLALREVLKYPDVLHVDLVDIDRKIIELAKTNPKLLVLNMGSFHDERVSVHTEDAKKFIDRKQEPYDVIFIDFPDPADPIISSLYTKEVFKQITNLLEQDGVLVCQSGSPEDTPTVYWSIAKTLESAGLFTRGYVSVVPSFGLWGFHLASRLDLRSIKFNISVPHRALKDDTSYLFKLPDKLVSMQKNAFINSKDSLELHNHYLRELKIMY</sequence>
<evidence type="ECO:0000256" key="13">
    <source>
        <dbReference type="PROSITE-ProRule" id="PRU00354"/>
    </source>
</evidence>
<dbReference type="InterPro" id="IPR030373">
    <property type="entry name" value="PABS_CS"/>
</dbReference>
<feature type="binding site" evidence="11">
    <location>
        <begin position="281"/>
        <end position="282"/>
    </location>
    <ligand>
        <name>S-methyl-5'-thioadenosine</name>
        <dbReference type="ChEBI" id="CHEBI:17509"/>
    </ligand>
</feature>
<keyword evidence="2 11" id="KW-0808">Transferase</keyword>
<dbReference type="InterPro" id="IPR030374">
    <property type="entry name" value="PABS"/>
</dbReference>
<keyword evidence="9 12" id="KW-0704">Schiff base</keyword>
<evidence type="ECO:0000256" key="1">
    <source>
        <dbReference type="ARBA" id="ARBA00007867"/>
    </source>
</evidence>
<dbReference type="UniPathway" id="UPA00248">
    <property type="reaction ID" value="UER00314"/>
</dbReference>
<dbReference type="EC" id="4.1.1.50" evidence="12"/>
<keyword evidence="12" id="KW-0949">S-adenosyl-L-methionine</keyword>
<accession>A0A285D4H5</accession>
<dbReference type="HAMAP" id="MF_00198">
    <property type="entry name" value="Spermidine_synth"/>
    <property type="match status" value="1"/>
</dbReference>
<comment type="pathway">
    <text evidence="11">Amine and polyamine biosynthesis; spermidine biosynthesis; spermidine from putrescine: step 1/1.</text>
</comment>
<reference evidence="15 16" key="1">
    <citation type="submission" date="2017-08" db="EMBL/GenBank/DDBJ databases">
        <authorList>
            <person name="de Groot N.N."/>
        </authorList>
    </citation>
    <scope>NUCLEOTIDE SEQUENCE [LARGE SCALE GENOMIC DNA]</scope>
    <source>
        <strain evidence="15 16">JC228</strain>
    </source>
</reference>
<keyword evidence="7 12" id="KW-0865">Zymogen</keyword>
<name>A0A285D4H5_9BACI</name>
<evidence type="ECO:0000256" key="2">
    <source>
        <dbReference type="ARBA" id="ARBA00022679"/>
    </source>
</evidence>
<dbReference type="GO" id="GO:0004014">
    <property type="term" value="F:adenosylmethionine decarboxylase activity"/>
    <property type="evidence" value="ECO:0007669"/>
    <property type="project" value="UniProtKB-UniRule"/>
</dbReference>
<evidence type="ECO:0000256" key="12">
    <source>
        <dbReference type="HAMAP-Rule" id="MF_00464"/>
    </source>
</evidence>
<dbReference type="PROSITE" id="PS51006">
    <property type="entry name" value="PABS_2"/>
    <property type="match status" value="1"/>
</dbReference>
<feature type="chain" id="PRO_5023418181" description="S-adenosylmethionine decarboxylase alpha chain" evidence="12">
    <location>
        <begin position="64"/>
        <end position="438"/>
    </location>
</feature>
<feature type="binding site" evidence="11">
    <location>
        <position position="247"/>
    </location>
    <ligand>
        <name>S-methyl-5'-thioadenosine</name>
        <dbReference type="ChEBI" id="CHEBI:17509"/>
    </ligand>
</feature>
<keyword evidence="5 12" id="KW-0745">Spermidine biosynthesis</keyword>
<organism evidence="15 16">
    <name type="scientific">Bacillus oleivorans</name>
    <dbReference type="NCBI Taxonomy" id="1448271"/>
    <lineage>
        <taxon>Bacteria</taxon>
        <taxon>Bacillati</taxon>
        <taxon>Bacillota</taxon>
        <taxon>Bacilli</taxon>
        <taxon>Bacillales</taxon>
        <taxon>Bacillaceae</taxon>
        <taxon>Bacillus</taxon>
    </lineage>
</organism>
<dbReference type="Pfam" id="PF01564">
    <property type="entry name" value="Spermine_synth"/>
    <property type="match status" value="1"/>
</dbReference>
<keyword evidence="10 12" id="KW-0670">Pyruvate</keyword>
<dbReference type="OrthoDB" id="9793120at2"/>
<feature type="domain" description="PABS" evidence="14">
    <location>
        <begin position="148"/>
        <end position="378"/>
    </location>
</feature>
<dbReference type="SUPFAM" id="SSF53335">
    <property type="entry name" value="S-adenosyl-L-methionine-dependent methyltransferases"/>
    <property type="match status" value="1"/>
</dbReference>
<keyword evidence="3 12" id="KW-0210">Decarboxylase</keyword>
<comment type="catalytic activity">
    <reaction evidence="11">
        <text>S-adenosyl 3-(methylsulfanyl)propylamine + putrescine = S-methyl-5'-thioadenosine + spermidine + H(+)</text>
        <dbReference type="Rhea" id="RHEA:12721"/>
        <dbReference type="ChEBI" id="CHEBI:15378"/>
        <dbReference type="ChEBI" id="CHEBI:17509"/>
        <dbReference type="ChEBI" id="CHEBI:57443"/>
        <dbReference type="ChEBI" id="CHEBI:57834"/>
        <dbReference type="ChEBI" id="CHEBI:326268"/>
        <dbReference type="EC" id="2.5.1.16"/>
    </reaction>
</comment>
<feature type="active site" description="Schiff-base intermediate with substrate; via pyruvic acid" evidence="12">
    <location>
        <position position="64"/>
    </location>
</feature>
<gene>
    <name evidence="12" type="primary">speH</name>
    <name evidence="11" type="synonym">speE</name>
    <name evidence="15" type="ORF">SAMN05877753_11041</name>
</gene>
<dbReference type="GO" id="GO:0010487">
    <property type="term" value="F:thermospermine synthase activity"/>
    <property type="evidence" value="ECO:0007669"/>
    <property type="project" value="UniProtKB-ARBA"/>
</dbReference>
<dbReference type="GO" id="GO:0004766">
    <property type="term" value="F:spermidine synthase activity"/>
    <property type="evidence" value="ECO:0007669"/>
    <property type="project" value="UniProtKB-UniRule"/>
</dbReference>
<dbReference type="UniPathway" id="UPA00331">
    <property type="reaction ID" value="UER00451"/>
</dbReference>
<feature type="binding site" evidence="11">
    <location>
        <position position="174"/>
    </location>
    <ligand>
        <name>S-methyl-5'-thioadenosine</name>
        <dbReference type="ChEBI" id="CHEBI:17509"/>
    </ligand>
</feature>
<dbReference type="EMBL" id="OAOP01000010">
    <property type="protein sequence ID" value="SNX74724.1"/>
    <property type="molecule type" value="Genomic_DNA"/>
</dbReference>
<feature type="binding site" evidence="11">
    <location>
        <position position="306"/>
    </location>
    <ligand>
        <name>S-methyl-5'-thioadenosine</name>
        <dbReference type="ChEBI" id="CHEBI:17509"/>
    </ligand>
</feature>
<dbReference type="InterPro" id="IPR001045">
    <property type="entry name" value="Spermi_synthase"/>
</dbReference>
<feature type="binding site" evidence="11">
    <location>
        <position position="227"/>
    </location>
    <ligand>
        <name>spermidine</name>
        <dbReference type="ChEBI" id="CHEBI:57834"/>
    </ligand>
</feature>
<dbReference type="Proteomes" id="UP000219546">
    <property type="component" value="Unassembled WGS sequence"/>
</dbReference>
<dbReference type="InterPro" id="IPR017716">
    <property type="entry name" value="S-AdoMet_deCOase_pro-enz"/>
</dbReference>
<dbReference type="RefSeq" id="WP_097160093.1">
    <property type="nucleotide sequence ID" value="NZ_OAOP01000010.1"/>
</dbReference>
<dbReference type="AlphaFoldDB" id="A0A285D4H5"/>
<comment type="similarity">
    <text evidence="1 11">Belongs to the spermidine/spermine synthase family.</text>
</comment>
<keyword evidence="6 12" id="KW-0620">Polyamine biosynthesis</keyword>
<dbReference type="InterPro" id="IPR016067">
    <property type="entry name" value="S-AdoMet_deCO2ase_core"/>
</dbReference>
<comment type="cofactor">
    <cofactor evidence="12">
        <name>pyruvate</name>
        <dbReference type="ChEBI" id="CHEBI:15361"/>
    </cofactor>
    <text evidence="12">Binds 1 pyruvoyl group covalently per subunit.</text>
</comment>
<comment type="similarity">
    <text evidence="12">Belongs to the prokaryotic AdoMetDC family. Type 1 subfamily.</text>
</comment>
<dbReference type="InterPro" id="IPR003826">
    <property type="entry name" value="AdoMetDC_fam_prok"/>
</dbReference>
<comment type="function">
    <text evidence="11">Catalyzes the irreversible transfer of a propylamine group from the amino donor S-adenosylmethioninamine (decarboxy-AdoMet) to putrescine (1,4-diaminobutane) to yield spermidine.</text>
</comment>
<dbReference type="NCBIfam" id="TIGR03330">
    <property type="entry name" value="SAM_DCase_Bsu"/>
    <property type="match status" value="1"/>
</dbReference>
<dbReference type="GO" id="GO:0008295">
    <property type="term" value="P:spermidine biosynthetic process"/>
    <property type="evidence" value="ECO:0007669"/>
    <property type="project" value="UniProtKB-UniRule"/>
</dbReference>
<evidence type="ECO:0000313" key="15">
    <source>
        <dbReference type="EMBL" id="SNX74724.1"/>
    </source>
</evidence>